<dbReference type="Proteomes" id="UP000087766">
    <property type="component" value="Chromosome 6"/>
</dbReference>
<dbReference type="InterPro" id="IPR036312">
    <property type="entry name" value="Bifun_inhib/LTP/seed_sf"/>
</dbReference>
<keyword evidence="2" id="KW-1015">Disulfide bond</keyword>
<dbReference type="Gene3D" id="1.10.110.10">
    <property type="entry name" value="Plant lipid-transfer and hydrophobic proteins"/>
    <property type="match status" value="1"/>
</dbReference>
<dbReference type="PRINTS" id="PR00382">
    <property type="entry name" value="LIPIDTRNSFER"/>
</dbReference>
<dbReference type="CDD" id="cd01960">
    <property type="entry name" value="nsLTP1"/>
    <property type="match status" value="1"/>
</dbReference>
<dbReference type="InterPro" id="IPR016140">
    <property type="entry name" value="Bifunc_inhib/LTP/seed_store"/>
</dbReference>
<dbReference type="SUPFAM" id="SSF47699">
    <property type="entry name" value="Bifunctional inhibitor/lipid-transfer protein/seed storage 2S albumin"/>
    <property type="match status" value="1"/>
</dbReference>
<proteinExistence type="inferred from homology"/>
<gene>
    <name evidence="6" type="primary">LOC111241774</name>
</gene>
<dbReference type="AlphaFoldDB" id="A0A3Q0EZZ6"/>
<feature type="signal peptide" evidence="3">
    <location>
        <begin position="1"/>
        <end position="21"/>
    </location>
</feature>
<dbReference type="PANTHER" id="PTHR33076">
    <property type="entry name" value="NON-SPECIFIC LIPID-TRANSFER PROTEIN 2-RELATED"/>
    <property type="match status" value="1"/>
</dbReference>
<evidence type="ECO:0000256" key="3">
    <source>
        <dbReference type="SAM" id="SignalP"/>
    </source>
</evidence>
<reference evidence="6" key="2">
    <citation type="submission" date="2025-08" db="UniProtKB">
        <authorList>
            <consortium name="RefSeq"/>
        </authorList>
    </citation>
    <scope>IDENTIFICATION</scope>
    <source>
        <tissue evidence="6">Leaf</tissue>
    </source>
</reference>
<evidence type="ECO:0000259" key="4">
    <source>
        <dbReference type="Pfam" id="PF00234"/>
    </source>
</evidence>
<evidence type="ECO:0000256" key="1">
    <source>
        <dbReference type="ARBA" id="ARBA00009748"/>
    </source>
</evidence>
<dbReference type="Pfam" id="PF00234">
    <property type="entry name" value="Tryp_alpha_amyl"/>
    <property type="match status" value="1"/>
</dbReference>
<accession>A0A3Q0EZZ6</accession>
<dbReference type="RefSeq" id="XP_022637365.1">
    <property type="nucleotide sequence ID" value="XM_022781644.1"/>
</dbReference>
<keyword evidence="3" id="KW-0732">Signal</keyword>
<dbReference type="InterPro" id="IPR000528">
    <property type="entry name" value="Plant_nsLTP"/>
</dbReference>
<feature type="chain" id="PRO_5018155233" evidence="3">
    <location>
        <begin position="22"/>
        <end position="113"/>
    </location>
</feature>
<comment type="similarity">
    <text evidence="1">Belongs to the plant LTP family.</text>
</comment>
<name>A0A3Q0EZZ6_VIGRR</name>
<dbReference type="STRING" id="3916.A0A3Q0EZZ6"/>
<protein>
    <submittedName>
        <fullName evidence="6">Non-specific lipid-transfer protein A-like</fullName>
    </submittedName>
</protein>
<dbReference type="GO" id="GO:0006869">
    <property type="term" value="P:lipid transport"/>
    <property type="evidence" value="ECO:0007669"/>
    <property type="project" value="InterPro"/>
</dbReference>
<sequence length="113" mass="12490">MKTVFVSFFTLLIVFVFTVTATKPSKGLTCEQEITLAMACLDYVTKKTDSPSAACCNGMKSIVYSSTTKEEKQATCNCLREAGSHIPNIDKDRVNNLCKVCKITNDFDCQILD</sequence>
<evidence type="ECO:0000313" key="6">
    <source>
        <dbReference type="RefSeq" id="XP_022637365.1"/>
    </source>
</evidence>
<evidence type="ECO:0000313" key="5">
    <source>
        <dbReference type="Proteomes" id="UP000087766"/>
    </source>
</evidence>
<feature type="domain" description="Bifunctional inhibitor/plant lipid transfer protein/seed storage helical" evidence="4">
    <location>
        <begin position="30"/>
        <end position="109"/>
    </location>
</feature>
<dbReference type="GeneID" id="111241774"/>
<evidence type="ECO:0000256" key="2">
    <source>
        <dbReference type="ARBA" id="ARBA00023157"/>
    </source>
</evidence>
<dbReference type="OrthoDB" id="1403824at2759"/>
<organism evidence="5 6">
    <name type="scientific">Vigna radiata var. radiata</name>
    <name type="common">Mung bean</name>
    <name type="synonym">Phaseolus aureus</name>
    <dbReference type="NCBI Taxonomy" id="3916"/>
    <lineage>
        <taxon>Eukaryota</taxon>
        <taxon>Viridiplantae</taxon>
        <taxon>Streptophyta</taxon>
        <taxon>Embryophyta</taxon>
        <taxon>Tracheophyta</taxon>
        <taxon>Spermatophyta</taxon>
        <taxon>Magnoliopsida</taxon>
        <taxon>eudicotyledons</taxon>
        <taxon>Gunneridae</taxon>
        <taxon>Pentapetalae</taxon>
        <taxon>rosids</taxon>
        <taxon>fabids</taxon>
        <taxon>Fabales</taxon>
        <taxon>Fabaceae</taxon>
        <taxon>Papilionoideae</taxon>
        <taxon>50 kb inversion clade</taxon>
        <taxon>NPAAA clade</taxon>
        <taxon>indigoferoid/millettioid clade</taxon>
        <taxon>Phaseoleae</taxon>
        <taxon>Vigna</taxon>
    </lineage>
</organism>
<dbReference type="GO" id="GO:0008289">
    <property type="term" value="F:lipid binding"/>
    <property type="evidence" value="ECO:0007669"/>
    <property type="project" value="InterPro"/>
</dbReference>
<dbReference type="KEGG" id="vra:111241774"/>
<keyword evidence="5" id="KW-1185">Reference proteome</keyword>
<reference evidence="5" key="1">
    <citation type="journal article" date="2014" name="Nat. Commun.">
        <title>Genome sequence of mungbean and insights into evolution within Vigna species.</title>
        <authorList>
            <person name="Kang Y.J."/>
            <person name="Kim S.K."/>
            <person name="Kim M.Y."/>
            <person name="Lestari P."/>
            <person name="Kim K.H."/>
            <person name="Ha B.K."/>
            <person name="Jun T.H."/>
            <person name="Hwang W.J."/>
            <person name="Lee T."/>
            <person name="Lee J."/>
            <person name="Shim S."/>
            <person name="Yoon M.Y."/>
            <person name="Jang Y.E."/>
            <person name="Han K.S."/>
            <person name="Taeprayoon P."/>
            <person name="Yoon N."/>
            <person name="Somta P."/>
            <person name="Tanya P."/>
            <person name="Kim K.S."/>
            <person name="Gwag J.G."/>
            <person name="Moon J.K."/>
            <person name="Lee Y.H."/>
            <person name="Park B.S."/>
            <person name="Bombarely A."/>
            <person name="Doyle J.J."/>
            <person name="Jackson S.A."/>
            <person name="Schafleitner R."/>
            <person name="Srinives P."/>
            <person name="Varshney R.K."/>
            <person name="Lee S.H."/>
        </authorList>
    </citation>
    <scope>NUCLEOTIDE SEQUENCE [LARGE SCALE GENOMIC DNA]</scope>
    <source>
        <strain evidence="5">cv. VC1973A</strain>
    </source>
</reference>